<sequence>MTEMPAPAEPSFAARYAQALVDAGWRVALHLLPYALLAGIVIEMILRLRIAFIWKLPLVLGAIGCLHLAVMLGAYVATLRRLARQGAAVPPARHHVGAAWRITLETAVVMAVVLLGGLALTGAIDVTIAVTEASFGDRWPWMLARAVATATALAVIAVLLTGATALAGSSAGGVVSFPQAAIALHRRSTQAAAIICVVISVGTVATVAGFLLAQGAGVWPPAIAAGLGKALGLLGATTVLSVGAATFAAES</sequence>
<feature type="transmembrane region" description="Helical" evidence="1">
    <location>
        <begin position="107"/>
        <end position="130"/>
    </location>
</feature>
<dbReference type="EMBL" id="CP039690">
    <property type="protein sequence ID" value="QCI64236.1"/>
    <property type="molecule type" value="Genomic_DNA"/>
</dbReference>
<gene>
    <name evidence="2" type="ORF">E8M01_08250</name>
</gene>
<protein>
    <submittedName>
        <fullName evidence="2">Uncharacterized protein</fullName>
    </submittedName>
</protein>
<keyword evidence="1" id="KW-1133">Transmembrane helix</keyword>
<feature type="transmembrane region" description="Helical" evidence="1">
    <location>
        <begin position="191"/>
        <end position="211"/>
    </location>
</feature>
<feature type="transmembrane region" description="Helical" evidence="1">
    <location>
        <begin position="231"/>
        <end position="249"/>
    </location>
</feature>
<keyword evidence="1" id="KW-0812">Transmembrane</keyword>
<accession>A0A4D7B3N4</accession>
<dbReference type="KEGG" id="pstg:E8M01_08250"/>
<proteinExistence type="predicted"/>
<evidence type="ECO:0000256" key="1">
    <source>
        <dbReference type="SAM" id="Phobius"/>
    </source>
</evidence>
<keyword evidence="1" id="KW-0472">Membrane</keyword>
<evidence type="ECO:0000313" key="2">
    <source>
        <dbReference type="EMBL" id="QCI64236.1"/>
    </source>
</evidence>
<feature type="transmembrane region" description="Helical" evidence="1">
    <location>
        <begin position="58"/>
        <end position="77"/>
    </location>
</feature>
<name>A0A4D7B3N4_9HYPH</name>
<dbReference type="RefSeq" id="WP_136959692.1">
    <property type="nucleotide sequence ID" value="NZ_CP039690.1"/>
</dbReference>
<dbReference type="OrthoDB" id="9857503at2"/>
<organism evidence="2 3">
    <name type="scientific">Phreatobacter stygius</name>
    <dbReference type="NCBI Taxonomy" id="1940610"/>
    <lineage>
        <taxon>Bacteria</taxon>
        <taxon>Pseudomonadati</taxon>
        <taxon>Pseudomonadota</taxon>
        <taxon>Alphaproteobacteria</taxon>
        <taxon>Hyphomicrobiales</taxon>
        <taxon>Phreatobacteraceae</taxon>
        <taxon>Phreatobacter</taxon>
    </lineage>
</organism>
<dbReference type="Proteomes" id="UP000298781">
    <property type="component" value="Chromosome"/>
</dbReference>
<feature type="transmembrane region" description="Helical" evidence="1">
    <location>
        <begin position="27"/>
        <end position="46"/>
    </location>
</feature>
<evidence type="ECO:0000313" key="3">
    <source>
        <dbReference type="Proteomes" id="UP000298781"/>
    </source>
</evidence>
<dbReference type="AlphaFoldDB" id="A0A4D7B3N4"/>
<reference evidence="2 3" key="1">
    <citation type="submission" date="2019-04" db="EMBL/GenBank/DDBJ databases">
        <title>Phreatobacter aquaticus sp. nov.</title>
        <authorList>
            <person name="Choi A."/>
        </authorList>
    </citation>
    <scope>NUCLEOTIDE SEQUENCE [LARGE SCALE GENOMIC DNA]</scope>
    <source>
        <strain evidence="2 3">KCTC 52518</strain>
    </source>
</reference>
<feature type="transmembrane region" description="Helical" evidence="1">
    <location>
        <begin position="142"/>
        <end position="160"/>
    </location>
</feature>
<keyword evidence="3" id="KW-1185">Reference proteome</keyword>